<dbReference type="PANTHER" id="PTHR10625">
    <property type="entry name" value="HISTONE DEACETYLASE HDAC1-RELATED"/>
    <property type="match status" value="1"/>
</dbReference>
<dbReference type="Pfam" id="PF00850">
    <property type="entry name" value="Hist_deacetyl"/>
    <property type="match status" value="1"/>
</dbReference>
<sequence length="411" mass="46309">MGTALIYDEEMTNYKLLWVDPACEVEVPERLKVCAEALKRTGLADRCVSVPVREATDADILLAHSEEYLEAVKKTPYMTLGDLMEFTLQYGDVYFHPNIYHCAKLAAGAALQLVDSVMTGAVRNGMALVRPPGHHSMRSAANGFCVFNNVAIAARYAKQKYSLQRVLIVDWDVHHGQGVQYCFEDDPSVLYFSWHRYEHQKFWPHLKESDYDHVAELPTSEISSKCAKLAKKTKKTAEGKTAKEEEVWPEPQKRVCPPIRVALILPDGVNCPEGCQRFSSTEDLDSVTVNKLSLFALVDKMEKKEGYSDVSRFMHAVLSLLLPLGYEYNPELVLLVRMPGCEMCDSLWQQLIGLLQGLAQGHTLILMQVRRGREFITNISSCTLSPLKQQLMIIFVNVIIMLIKAVLSAHI</sequence>
<organism evidence="2">
    <name type="scientific">Tetraodon nigroviridis</name>
    <name type="common">Spotted green pufferfish</name>
    <name type="synonym">Chelonodon nigroviridis</name>
    <dbReference type="NCBI Taxonomy" id="99883"/>
    <lineage>
        <taxon>Eukaryota</taxon>
        <taxon>Metazoa</taxon>
        <taxon>Chordata</taxon>
        <taxon>Craniata</taxon>
        <taxon>Vertebrata</taxon>
        <taxon>Euteleostomi</taxon>
        <taxon>Actinopterygii</taxon>
        <taxon>Neopterygii</taxon>
        <taxon>Teleostei</taxon>
        <taxon>Neoteleostei</taxon>
        <taxon>Acanthomorphata</taxon>
        <taxon>Eupercaria</taxon>
        <taxon>Tetraodontiformes</taxon>
        <taxon>Tetradontoidea</taxon>
        <taxon>Tetraodontidae</taxon>
        <taxon>Tetraodon</taxon>
    </lineage>
</organism>
<dbReference type="InterPro" id="IPR023696">
    <property type="entry name" value="Ureohydrolase_dom_sf"/>
</dbReference>
<dbReference type="GO" id="GO:0019213">
    <property type="term" value="F:deacetylase activity"/>
    <property type="evidence" value="ECO:0007669"/>
    <property type="project" value="TreeGrafter"/>
</dbReference>
<dbReference type="KEGG" id="tng:GSTEN00029653G001"/>
<dbReference type="GO" id="GO:0040029">
    <property type="term" value="P:epigenetic regulation of gene expression"/>
    <property type="evidence" value="ECO:0007669"/>
    <property type="project" value="TreeGrafter"/>
</dbReference>
<evidence type="ECO:0000259" key="1">
    <source>
        <dbReference type="Pfam" id="PF00850"/>
    </source>
</evidence>
<comment type="caution">
    <text evidence="2">The sequence shown here is derived from an EMBL/GenBank/DDBJ whole genome shotgun (WGS) entry which is preliminary data.</text>
</comment>
<proteinExistence type="predicted"/>
<accession>Q4RSK1</accession>
<dbReference type="OrthoDB" id="424012at2759"/>
<dbReference type="Gene3D" id="3.40.800.20">
    <property type="entry name" value="Histone deacetylase domain"/>
    <property type="match status" value="1"/>
</dbReference>
<gene>
    <name evidence="2" type="ORF">GSTENG00029653001</name>
</gene>
<dbReference type="InterPro" id="IPR037138">
    <property type="entry name" value="His_deacetylse_dom_sf"/>
</dbReference>
<feature type="domain" description="Histone deacetylase" evidence="1">
    <location>
        <begin position="25"/>
        <end position="208"/>
    </location>
</feature>
<dbReference type="AlphaFoldDB" id="Q4RSK1"/>
<evidence type="ECO:0000313" key="2">
    <source>
        <dbReference type="EMBL" id="CAG08631.1"/>
    </source>
</evidence>
<name>Q4RSK1_TETNG</name>
<dbReference type="SUPFAM" id="SSF52768">
    <property type="entry name" value="Arginase/deacetylase"/>
    <property type="match status" value="1"/>
</dbReference>
<reference evidence="2" key="1">
    <citation type="journal article" date="2004" name="Nature">
        <title>Genome duplication in the teleost fish Tetraodon nigroviridis reveals the early vertebrate proto-karyotype.</title>
        <authorList>
            <person name="Jaillon O."/>
            <person name="Aury J.-M."/>
            <person name="Brunet F."/>
            <person name="Petit J.-L."/>
            <person name="Stange-Thomann N."/>
            <person name="Mauceli E."/>
            <person name="Bouneau L."/>
            <person name="Fischer C."/>
            <person name="Ozouf-Costaz C."/>
            <person name="Bernot A."/>
            <person name="Nicaud S."/>
            <person name="Jaffe D."/>
            <person name="Fisher S."/>
            <person name="Lutfalla G."/>
            <person name="Dossat C."/>
            <person name="Segurens B."/>
            <person name="Dasilva C."/>
            <person name="Salanoubat M."/>
            <person name="Levy M."/>
            <person name="Boudet N."/>
            <person name="Castellano S."/>
            <person name="Anthouard V."/>
            <person name="Jubin C."/>
            <person name="Castelli V."/>
            <person name="Katinka M."/>
            <person name="Vacherie B."/>
            <person name="Biemont C."/>
            <person name="Skalli Z."/>
            <person name="Cattolico L."/>
            <person name="Poulain J."/>
            <person name="De Berardinis V."/>
            <person name="Cruaud C."/>
            <person name="Duprat S."/>
            <person name="Brottier P."/>
            <person name="Coutanceau J.-P."/>
            <person name="Gouzy J."/>
            <person name="Parra G."/>
            <person name="Lardier G."/>
            <person name="Chapple C."/>
            <person name="McKernan K.J."/>
            <person name="McEwan P."/>
            <person name="Bosak S."/>
            <person name="Kellis M."/>
            <person name="Volff J.-N."/>
            <person name="Guigo R."/>
            <person name="Zody M.C."/>
            <person name="Mesirov J."/>
            <person name="Lindblad-Toh K."/>
            <person name="Birren B."/>
            <person name="Nusbaum C."/>
            <person name="Kahn D."/>
            <person name="Robinson-Rechavi M."/>
            <person name="Laudet V."/>
            <person name="Schachter V."/>
            <person name="Quetier F."/>
            <person name="Saurin W."/>
            <person name="Scarpelli C."/>
            <person name="Wincker P."/>
            <person name="Lander E.S."/>
            <person name="Weissenbach J."/>
            <person name="Roest Crollius H."/>
        </authorList>
    </citation>
    <scope>NUCLEOTIDE SEQUENCE [LARGE SCALE GENOMIC DNA]</scope>
</reference>
<dbReference type="InterPro" id="IPR000286">
    <property type="entry name" value="HDACs"/>
</dbReference>
<dbReference type="PRINTS" id="PR01270">
    <property type="entry name" value="HDASUPER"/>
</dbReference>
<protein>
    <submittedName>
        <fullName evidence="2">(spotted green pufferfish) hypothetical protein</fullName>
    </submittedName>
</protein>
<reference evidence="2" key="2">
    <citation type="submission" date="2004-02" db="EMBL/GenBank/DDBJ databases">
        <authorList>
            <consortium name="Genoscope"/>
            <consortium name="Whitehead Institute Centre for Genome Research"/>
        </authorList>
    </citation>
    <scope>NUCLEOTIDE SEQUENCE</scope>
</reference>
<dbReference type="PANTHER" id="PTHR10625:SF43">
    <property type="entry name" value="POLYAMINE DEACETYLASE HDAC10"/>
    <property type="match status" value="1"/>
</dbReference>
<dbReference type="InterPro" id="IPR023801">
    <property type="entry name" value="His_deacetylse_dom"/>
</dbReference>
<dbReference type="EMBL" id="CAAE01015000">
    <property type="protein sequence ID" value="CAG08631.1"/>
    <property type="molecule type" value="Genomic_DNA"/>
</dbReference>